<dbReference type="InterPro" id="IPR029045">
    <property type="entry name" value="ClpP/crotonase-like_dom_sf"/>
</dbReference>
<keyword evidence="10" id="KW-0645">Protease</keyword>
<dbReference type="STRING" id="1817883.A3G31_10840"/>
<dbReference type="InterPro" id="IPR012340">
    <property type="entry name" value="NA-bd_OB-fold"/>
</dbReference>
<proteinExistence type="predicted"/>
<evidence type="ECO:0000256" key="1">
    <source>
        <dbReference type="ARBA" id="ARBA00004141"/>
    </source>
</evidence>
<feature type="transmembrane region" description="Helical" evidence="5">
    <location>
        <begin position="284"/>
        <end position="301"/>
    </location>
</feature>
<name>A0A1F7SH27_9BACT</name>
<keyword evidence="2 5" id="KW-0812">Transmembrane</keyword>
<evidence type="ECO:0000259" key="8">
    <source>
        <dbReference type="Pfam" id="PF24961"/>
    </source>
</evidence>
<evidence type="ECO:0000259" key="9">
    <source>
        <dbReference type="Pfam" id="PF25145"/>
    </source>
</evidence>
<evidence type="ECO:0000256" key="3">
    <source>
        <dbReference type="ARBA" id="ARBA00022989"/>
    </source>
</evidence>
<reference evidence="10 11" key="1">
    <citation type="journal article" date="2016" name="Nat. Commun.">
        <title>Thousands of microbial genomes shed light on interconnected biogeochemical processes in an aquifer system.</title>
        <authorList>
            <person name="Anantharaman K."/>
            <person name="Brown C.T."/>
            <person name="Hug L.A."/>
            <person name="Sharon I."/>
            <person name="Castelle C.J."/>
            <person name="Probst A.J."/>
            <person name="Thomas B.C."/>
            <person name="Singh A."/>
            <person name="Wilkins M.J."/>
            <person name="Karaoz U."/>
            <person name="Brodie E.L."/>
            <person name="Williams K.H."/>
            <person name="Hubbard S.S."/>
            <person name="Banfield J.F."/>
        </authorList>
    </citation>
    <scope>NUCLEOTIDE SEQUENCE [LARGE SCALE GENOMIC DNA]</scope>
</reference>
<dbReference type="InterPro" id="IPR056739">
    <property type="entry name" value="NfeD_membrane"/>
</dbReference>
<evidence type="ECO:0000256" key="2">
    <source>
        <dbReference type="ARBA" id="ARBA00022692"/>
    </source>
</evidence>
<feature type="domain" description="NfeD-like C-terminal" evidence="7">
    <location>
        <begin position="372"/>
        <end position="426"/>
    </location>
</feature>
<evidence type="ECO:0000256" key="6">
    <source>
        <dbReference type="SAM" id="SignalP"/>
    </source>
</evidence>
<comment type="caution">
    <text evidence="10">The sequence shown here is derived from an EMBL/GenBank/DDBJ whole genome shotgun (WGS) entry which is preliminary data.</text>
</comment>
<evidence type="ECO:0000256" key="5">
    <source>
        <dbReference type="SAM" id="Phobius"/>
    </source>
</evidence>
<feature type="domain" description="NfeD1b N-terminal" evidence="9">
    <location>
        <begin position="28"/>
        <end position="191"/>
    </location>
</feature>
<dbReference type="SUPFAM" id="SSF141322">
    <property type="entry name" value="NfeD domain-like"/>
    <property type="match status" value="1"/>
</dbReference>
<dbReference type="InterPro" id="IPR052165">
    <property type="entry name" value="Membrane_assoc_protease"/>
</dbReference>
<dbReference type="GO" id="GO:0006508">
    <property type="term" value="P:proteolysis"/>
    <property type="evidence" value="ECO:0007669"/>
    <property type="project" value="UniProtKB-KW"/>
</dbReference>
<evidence type="ECO:0000259" key="7">
    <source>
        <dbReference type="Pfam" id="PF01957"/>
    </source>
</evidence>
<feature type="domain" description="NfeD integral membrane" evidence="8">
    <location>
        <begin position="239"/>
        <end position="356"/>
    </location>
</feature>
<dbReference type="PANTHER" id="PTHR33507:SF4">
    <property type="entry name" value="NODULATION COMPETITIVENESS PROTEIN NFED"/>
    <property type="match status" value="1"/>
</dbReference>
<evidence type="ECO:0000313" key="10">
    <source>
        <dbReference type="EMBL" id="OGL52477.1"/>
    </source>
</evidence>
<accession>A0A1F7SH27</accession>
<keyword evidence="4 5" id="KW-0472">Membrane</keyword>
<dbReference type="Pfam" id="PF25145">
    <property type="entry name" value="NfeD1b_N"/>
    <property type="match status" value="1"/>
</dbReference>
<evidence type="ECO:0000313" key="11">
    <source>
        <dbReference type="Proteomes" id="UP000178082"/>
    </source>
</evidence>
<dbReference type="SUPFAM" id="SSF52096">
    <property type="entry name" value="ClpP/crotonase"/>
    <property type="match status" value="1"/>
</dbReference>
<feature type="transmembrane region" description="Helical" evidence="5">
    <location>
        <begin position="261"/>
        <end position="278"/>
    </location>
</feature>
<feature type="chain" id="PRO_5009532376" evidence="6">
    <location>
        <begin position="23"/>
        <end position="428"/>
    </location>
</feature>
<dbReference type="CDD" id="cd07020">
    <property type="entry name" value="Clp_protease_NfeD_1"/>
    <property type="match status" value="1"/>
</dbReference>
<feature type="signal peptide" evidence="6">
    <location>
        <begin position="1"/>
        <end position="22"/>
    </location>
</feature>
<dbReference type="Proteomes" id="UP000178082">
    <property type="component" value="Unassembled WGS sequence"/>
</dbReference>
<keyword evidence="10" id="KW-0378">Hydrolase</keyword>
<feature type="transmembrane region" description="Helical" evidence="5">
    <location>
        <begin position="240"/>
        <end position="256"/>
    </location>
</feature>
<dbReference type="Gene3D" id="2.40.50.140">
    <property type="entry name" value="Nucleic acid-binding proteins"/>
    <property type="match status" value="1"/>
</dbReference>
<gene>
    <name evidence="10" type="ORF">A3G31_10840</name>
</gene>
<dbReference type="Pfam" id="PF24961">
    <property type="entry name" value="NfeD_membrane"/>
    <property type="match status" value="1"/>
</dbReference>
<dbReference type="PANTHER" id="PTHR33507">
    <property type="entry name" value="INNER MEMBRANE PROTEIN YBBJ"/>
    <property type="match status" value="1"/>
</dbReference>
<keyword evidence="3 5" id="KW-1133">Transmembrane helix</keyword>
<organism evidence="10 11">
    <name type="scientific">Candidatus Schekmanbacteria bacterium RIFCSPLOWO2_12_FULL_38_15</name>
    <dbReference type="NCBI Taxonomy" id="1817883"/>
    <lineage>
        <taxon>Bacteria</taxon>
        <taxon>Candidatus Schekmaniibacteriota</taxon>
    </lineage>
</organism>
<dbReference type="GO" id="GO:0016020">
    <property type="term" value="C:membrane"/>
    <property type="evidence" value="ECO:0007669"/>
    <property type="project" value="UniProtKB-SubCell"/>
</dbReference>
<dbReference type="Gene3D" id="3.90.226.10">
    <property type="entry name" value="2-enoyl-CoA Hydratase, Chain A, domain 1"/>
    <property type="match status" value="1"/>
</dbReference>
<keyword evidence="6" id="KW-0732">Signal</keyword>
<comment type="subcellular location">
    <subcellularLocation>
        <location evidence="1">Membrane</location>
        <topology evidence="1">Multi-pass membrane protein</topology>
    </subcellularLocation>
</comment>
<dbReference type="AlphaFoldDB" id="A0A1F7SH27"/>
<feature type="transmembrane region" description="Helical" evidence="5">
    <location>
        <begin position="308"/>
        <end position="327"/>
    </location>
</feature>
<dbReference type="InterPro" id="IPR056738">
    <property type="entry name" value="NfeD1b_N"/>
</dbReference>
<dbReference type="GO" id="GO:0008233">
    <property type="term" value="F:peptidase activity"/>
    <property type="evidence" value="ECO:0007669"/>
    <property type="project" value="UniProtKB-KW"/>
</dbReference>
<dbReference type="InterPro" id="IPR002810">
    <property type="entry name" value="NfeD-like_C"/>
</dbReference>
<sequence length="428" mass="46011">MKKTIILIIVFLLLLTFSVLEADQPQIDVITVDGVINPVTADFITASIERATGDKAECLIIRLDTPGGLVDSTRLIIKGIMASKIPIVVFVSPSGARAASAGVFITLGSHVAVMAPSTNIGAAHPVTIDGGGDKDSVMGEKIENDLAAYIRTIANKTGRNAEWAEKAVRESVSITEQKALEEKIIDFIAKDMDDLIAKLDKRKIITAAGEKVIKAKNARVNHIEMTTPQKFFKVITDPNIAYLLMMIGMAGIFFELKSPGLIFPGIVGVISLILAFYALQTLPINYAGLFLILFAVLLFITELYVPSYGLLTTGGIISLVLGSMMLIDTPYPFLKVSLNVILPAALSIAAIFFFLVGAIVRAHSKKTTTGKEGLIGTTGSAETDIKKTGTVMVHGELWNAVSDEEINEKEKVKITGINGLLLKVEKLK</sequence>
<feature type="transmembrane region" description="Helical" evidence="5">
    <location>
        <begin position="339"/>
        <end position="360"/>
    </location>
</feature>
<dbReference type="Pfam" id="PF01957">
    <property type="entry name" value="NfeD"/>
    <property type="match status" value="1"/>
</dbReference>
<dbReference type="EMBL" id="MGDI01000031">
    <property type="protein sequence ID" value="OGL52477.1"/>
    <property type="molecule type" value="Genomic_DNA"/>
</dbReference>
<evidence type="ECO:0000256" key="4">
    <source>
        <dbReference type="ARBA" id="ARBA00023136"/>
    </source>
</evidence>
<protein>
    <submittedName>
        <fullName evidence="10">Serine protease</fullName>
    </submittedName>
</protein>